<dbReference type="GO" id="GO:0005737">
    <property type="term" value="C:cytoplasm"/>
    <property type="evidence" value="ECO:0007669"/>
    <property type="project" value="InterPro"/>
</dbReference>
<evidence type="ECO:0000313" key="8">
    <source>
        <dbReference type="Proteomes" id="UP000092461"/>
    </source>
</evidence>
<evidence type="ECO:0000256" key="5">
    <source>
        <dbReference type="ARBA" id="ARBA00023043"/>
    </source>
</evidence>
<dbReference type="SUPFAM" id="SSF103657">
    <property type="entry name" value="BAR/IMD domain-like"/>
    <property type="match status" value="1"/>
</dbReference>
<keyword evidence="4" id="KW-0862">Zinc</keyword>
<organism evidence="7 8">
    <name type="scientific">Lutzomyia longipalpis</name>
    <name type="common">Sand fly</name>
    <dbReference type="NCBI Taxonomy" id="7200"/>
    <lineage>
        <taxon>Eukaryota</taxon>
        <taxon>Metazoa</taxon>
        <taxon>Ecdysozoa</taxon>
        <taxon>Arthropoda</taxon>
        <taxon>Hexapoda</taxon>
        <taxon>Insecta</taxon>
        <taxon>Pterygota</taxon>
        <taxon>Neoptera</taxon>
        <taxon>Endopterygota</taxon>
        <taxon>Diptera</taxon>
        <taxon>Nematocera</taxon>
        <taxon>Psychodoidea</taxon>
        <taxon>Psychodidae</taxon>
        <taxon>Lutzomyia</taxon>
        <taxon>Lutzomyia</taxon>
    </lineage>
</organism>
<proteinExistence type="predicted"/>
<dbReference type="GO" id="GO:0005096">
    <property type="term" value="F:GTPase activator activity"/>
    <property type="evidence" value="ECO:0007669"/>
    <property type="project" value="InterPro"/>
</dbReference>
<dbReference type="FunFam" id="1.20.1270.60:FF:000025">
    <property type="entry name" value="arf-GAP with coiled-coil, ANK repeat and PH domain-containing protein 2"/>
    <property type="match status" value="1"/>
</dbReference>
<evidence type="ECO:0000259" key="6">
    <source>
        <dbReference type="Pfam" id="PF16746"/>
    </source>
</evidence>
<keyword evidence="5" id="KW-0040">ANK repeat</keyword>
<evidence type="ECO:0000256" key="4">
    <source>
        <dbReference type="ARBA" id="ARBA00022833"/>
    </source>
</evidence>
<dbReference type="VEuPathDB" id="VectorBase:LLONM1_002800"/>
<keyword evidence="8" id="KW-1185">Reference proteome</keyword>
<dbReference type="EMBL" id="AJWK01011399">
    <property type="status" value="NOT_ANNOTATED_CDS"/>
    <property type="molecule type" value="Genomic_DNA"/>
</dbReference>
<accession>A0A1B0EU86</accession>
<reference evidence="7" key="1">
    <citation type="submission" date="2020-05" db="UniProtKB">
        <authorList>
            <consortium name="EnsemblMetazoa"/>
        </authorList>
    </citation>
    <scope>IDENTIFICATION</scope>
    <source>
        <strain evidence="7">Jacobina</strain>
    </source>
</reference>
<keyword evidence="1" id="KW-0479">Metal-binding</keyword>
<evidence type="ECO:0000256" key="1">
    <source>
        <dbReference type="ARBA" id="ARBA00022723"/>
    </source>
</evidence>
<dbReference type="CDD" id="cd07603">
    <property type="entry name" value="BAR_ACAPs"/>
    <property type="match status" value="1"/>
</dbReference>
<evidence type="ECO:0000256" key="3">
    <source>
        <dbReference type="ARBA" id="ARBA00022771"/>
    </source>
</evidence>
<name>A0A1B0EU86_LUTLO</name>
<dbReference type="Proteomes" id="UP000092461">
    <property type="component" value="Unassembled WGS sequence"/>
</dbReference>
<dbReference type="InterPro" id="IPR027267">
    <property type="entry name" value="AH/BAR_dom_sf"/>
</dbReference>
<dbReference type="PANTHER" id="PTHR23180:SF399">
    <property type="entry name" value="BLOWN FUSE, ISOFORM A-RELATED"/>
    <property type="match status" value="1"/>
</dbReference>
<evidence type="ECO:0000313" key="7">
    <source>
        <dbReference type="EnsemblMetazoa" id="LLOJ003566-PA"/>
    </source>
</evidence>
<dbReference type="VEuPathDB" id="VectorBase:LLOJ003566"/>
<dbReference type="InterPro" id="IPR004148">
    <property type="entry name" value="BAR_dom"/>
</dbReference>
<evidence type="ECO:0000256" key="2">
    <source>
        <dbReference type="ARBA" id="ARBA00022737"/>
    </source>
</evidence>
<keyword evidence="2" id="KW-0677">Repeat</keyword>
<dbReference type="AlphaFoldDB" id="A0A1B0EU86"/>
<dbReference type="PANTHER" id="PTHR23180">
    <property type="entry name" value="CENTAURIN/ARF"/>
    <property type="match status" value="1"/>
</dbReference>
<protein>
    <recommendedName>
        <fullName evidence="6">BAR domain-containing protein</fullName>
    </recommendedName>
</protein>
<dbReference type="InterPro" id="IPR045258">
    <property type="entry name" value="ACAP1/2/3-like"/>
</dbReference>
<dbReference type="Pfam" id="PF16746">
    <property type="entry name" value="BAR_3"/>
    <property type="match status" value="1"/>
</dbReference>
<keyword evidence="3" id="KW-0863">Zinc-finger</keyword>
<dbReference type="Gene3D" id="1.20.1270.60">
    <property type="entry name" value="Arfaptin homology (AH) domain/BAR domain"/>
    <property type="match status" value="1"/>
</dbReference>
<feature type="domain" description="BAR" evidence="6">
    <location>
        <begin position="5"/>
        <end position="205"/>
    </location>
</feature>
<sequence length="260" mass="29930">MKSKIDFCEALKDSPTFRSVLEEEENDIEHLEQKIERVLKMCTSAVDSGKEYVKNNSAFATSLWDLQRHFKDDRTSHSALEKIIHCLQEMNKFHTILLDQANRTVLKNLTSFIKSEIKEVKDYKNLFLKVSENLDGALQKNAQVNKNKPTDVQETENYLSATKSCFQHTALDYVNILTMLQAKKKPEILSTLLSYVQACSTYYHQVSFPPFCPFTRTPVTPQKGVSWVLEKVTEFMSKPMTSLPPSLYGSTTHPKREWHA</sequence>
<dbReference type="EnsemblMetazoa" id="LLOJ003566-RA">
    <property type="protein sequence ID" value="LLOJ003566-PA"/>
    <property type="gene ID" value="LLOJ003566"/>
</dbReference>
<dbReference type="GO" id="GO:0008270">
    <property type="term" value="F:zinc ion binding"/>
    <property type="evidence" value="ECO:0007669"/>
    <property type="project" value="UniProtKB-KW"/>
</dbReference>